<dbReference type="SUPFAM" id="SSF103088">
    <property type="entry name" value="OmpA-like"/>
    <property type="match status" value="1"/>
</dbReference>
<evidence type="ECO:0000313" key="4">
    <source>
        <dbReference type="Proteomes" id="UP000248706"/>
    </source>
</evidence>
<keyword evidence="1" id="KW-0472">Membrane</keyword>
<dbReference type="Pfam" id="PF00691">
    <property type="entry name" value="OmpA"/>
    <property type="match status" value="1"/>
</dbReference>
<dbReference type="Gene3D" id="3.30.1330.60">
    <property type="entry name" value="OmpA-like domain"/>
    <property type="match status" value="1"/>
</dbReference>
<name>A0A328VMP3_9CHLR</name>
<keyword evidence="4" id="KW-1185">Reference proteome</keyword>
<dbReference type="InterPro" id="IPR036737">
    <property type="entry name" value="OmpA-like_sf"/>
</dbReference>
<sequence length="730" mass="79257">MRKLTDRYADCRPRQALPEQEIQTATSTEESLDAATRAFMEPRFGHDFSQVRIHTDEEAAEAAQALNARAYTVGQDIFFGPGAYAPQTDEGRHLLAHELTHTLQQQGTSGGVQGVSERWESSEQEARRVAQEVIVAGGPVGAPRAVSRLGAPLVQREAHATQPDAPRPEMTALDVTGSYEALDPGGANRITVELNQAGRHIEGWWQLRSYRSSSGAHLTAMRLSGDLTEDGGDHVTFAYRRISSGGTAYAGTLTVSRSGPSVRMWMHEGGDTIERDEQGNLVLGGWSHQFERTATGVHLSDQAIQAFPQETRALVQATENAPLDRAEEQRLADGGTQIQSLIRQYLDATRESVVRSARAAVLNDYIRTLMGYYAPQQMPLVIRRLREYLVNPTLQSGETTRPYWDWLQIIVSAEPSYTTDIQRLLEISPHGPSDPNAPQHKYRWRFSVVGADVDLGVGLGGFLGVFIVEKLAPDTWTAQYFTLMGTAAGGFSAGTTVGQTTAWSEIQTPFAWTSGNFRGPYLVTGGSAGGTAVVGLSYTPAAFINFYGDGTFPVLTGDASGLAAVYGLSAGATVSMYAGYMFGGREEAIRAAREQHALTAQAGYQSEATVHFAVDDPSLTDEGWQAIRQMCAEQRAALMNPESRLSIDGYTSTTGTVARNQRLSELRAQNTLQAIRDVLGPALALPDRQISVIGHGKTAALQAGSPDQREDQAWRKVEVLLNGQVVLTLR</sequence>
<comment type="caution">
    <text evidence="3">The sequence shown here is derived from an EMBL/GenBank/DDBJ whole genome shotgun (WGS) entry which is preliminary data.</text>
</comment>
<feature type="domain" description="OmpA-like" evidence="2">
    <location>
        <begin position="599"/>
        <end position="725"/>
    </location>
</feature>
<dbReference type="Pfam" id="PF13699">
    <property type="entry name" value="eCIS_core"/>
    <property type="match status" value="1"/>
</dbReference>
<dbReference type="RefSeq" id="WP_112431944.1">
    <property type="nucleotide sequence ID" value="NZ_MCIF01000002.1"/>
</dbReference>
<gene>
    <name evidence="3" type="ORF">A4R35_18390</name>
</gene>
<dbReference type="PROSITE" id="PS51123">
    <property type="entry name" value="OMPA_2"/>
    <property type="match status" value="1"/>
</dbReference>
<accession>A0A328VMP3</accession>
<dbReference type="InterPro" id="IPR025295">
    <property type="entry name" value="eCIS_core_dom"/>
</dbReference>
<dbReference type="AlphaFoldDB" id="A0A328VMP3"/>
<protein>
    <recommendedName>
        <fullName evidence="2">OmpA-like domain-containing protein</fullName>
    </recommendedName>
</protein>
<reference evidence="3 4" key="1">
    <citation type="submission" date="2016-08" db="EMBL/GenBank/DDBJ databases">
        <title>Analysis of Carbohydrate Active Enzymes in Thermogemmatispora T81 Reveals Carbohydrate Degradation Ability.</title>
        <authorList>
            <person name="Tomazini A."/>
            <person name="Lal S."/>
            <person name="Stott M."/>
            <person name="Henrissat B."/>
            <person name="Polikarpov I."/>
            <person name="Sparling R."/>
            <person name="Levin D.B."/>
        </authorList>
    </citation>
    <scope>NUCLEOTIDE SEQUENCE [LARGE SCALE GENOMIC DNA]</scope>
    <source>
        <strain evidence="3 4">T81</strain>
    </source>
</reference>
<evidence type="ECO:0000313" key="3">
    <source>
        <dbReference type="EMBL" id="RAQ97512.1"/>
    </source>
</evidence>
<dbReference type="Proteomes" id="UP000248706">
    <property type="component" value="Unassembled WGS sequence"/>
</dbReference>
<dbReference type="InterPro" id="IPR006665">
    <property type="entry name" value="OmpA-like"/>
</dbReference>
<dbReference type="EMBL" id="MCIF01000002">
    <property type="protein sequence ID" value="RAQ97512.1"/>
    <property type="molecule type" value="Genomic_DNA"/>
</dbReference>
<dbReference type="OrthoDB" id="292792at2"/>
<evidence type="ECO:0000259" key="2">
    <source>
        <dbReference type="PROSITE" id="PS51123"/>
    </source>
</evidence>
<evidence type="ECO:0000256" key="1">
    <source>
        <dbReference type="PROSITE-ProRule" id="PRU00473"/>
    </source>
</evidence>
<dbReference type="GO" id="GO:0016020">
    <property type="term" value="C:membrane"/>
    <property type="evidence" value="ECO:0007669"/>
    <property type="project" value="UniProtKB-UniRule"/>
</dbReference>
<proteinExistence type="predicted"/>
<organism evidence="3 4">
    <name type="scientific">Thermogemmatispora tikiterensis</name>
    <dbReference type="NCBI Taxonomy" id="1825093"/>
    <lineage>
        <taxon>Bacteria</taxon>
        <taxon>Bacillati</taxon>
        <taxon>Chloroflexota</taxon>
        <taxon>Ktedonobacteria</taxon>
        <taxon>Thermogemmatisporales</taxon>
        <taxon>Thermogemmatisporaceae</taxon>
        <taxon>Thermogemmatispora</taxon>
    </lineage>
</organism>